<dbReference type="AlphaFoldDB" id="A0A154BMV2"/>
<organism evidence="2 3">
    <name type="scientific">Anaerosporomusa subterranea</name>
    <dbReference type="NCBI Taxonomy" id="1794912"/>
    <lineage>
        <taxon>Bacteria</taxon>
        <taxon>Bacillati</taxon>
        <taxon>Bacillota</taxon>
        <taxon>Negativicutes</taxon>
        <taxon>Acetonemataceae</taxon>
        <taxon>Anaerosporomusa</taxon>
    </lineage>
</organism>
<sequence length="108" mass="11878">MNTKLSQAIETYFHAANAHDSKSLADCFAEDAVVHDEGKDYHGLSAIKEWNETAGKKYDLTLDVISAVEENGETVVTAQASGNFEGSPISINFYFTVENQKITSLRCE</sequence>
<dbReference type="OrthoDB" id="8684708at2"/>
<dbReference type="Pfam" id="PF12680">
    <property type="entry name" value="SnoaL_2"/>
    <property type="match status" value="1"/>
</dbReference>
<reference evidence="2 3" key="1">
    <citation type="submission" date="2016-02" db="EMBL/GenBank/DDBJ databases">
        <title>Anaerosporomusa subterraneum gen. nov., sp. nov., a spore-forming obligate anaerobe isolated from saprolite.</title>
        <authorList>
            <person name="Choi J.K."/>
            <person name="Shah M."/>
            <person name="Yee N."/>
        </authorList>
    </citation>
    <scope>NUCLEOTIDE SEQUENCE [LARGE SCALE GENOMIC DNA]</scope>
    <source>
        <strain evidence="2 3">RU4</strain>
    </source>
</reference>
<dbReference type="InterPro" id="IPR037401">
    <property type="entry name" value="SnoaL-like"/>
</dbReference>
<keyword evidence="3" id="KW-1185">Reference proteome</keyword>
<dbReference type="Gene3D" id="3.10.450.50">
    <property type="match status" value="1"/>
</dbReference>
<dbReference type="STRING" id="1794912.AXX12_13940"/>
<proteinExistence type="predicted"/>
<dbReference type="SUPFAM" id="SSF54427">
    <property type="entry name" value="NTF2-like"/>
    <property type="match status" value="1"/>
</dbReference>
<name>A0A154BMV2_ANASB</name>
<dbReference type="EMBL" id="LSGP01000025">
    <property type="protein sequence ID" value="KYZ75256.1"/>
    <property type="molecule type" value="Genomic_DNA"/>
</dbReference>
<feature type="domain" description="SnoaL-like" evidence="1">
    <location>
        <begin position="9"/>
        <end position="104"/>
    </location>
</feature>
<dbReference type="Proteomes" id="UP000076268">
    <property type="component" value="Unassembled WGS sequence"/>
</dbReference>
<protein>
    <recommendedName>
        <fullName evidence="1">SnoaL-like domain-containing protein</fullName>
    </recommendedName>
</protein>
<gene>
    <name evidence="2" type="ORF">AXX12_13940</name>
</gene>
<evidence type="ECO:0000259" key="1">
    <source>
        <dbReference type="Pfam" id="PF12680"/>
    </source>
</evidence>
<evidence type="ECO:0000313" key="3">
    <source>
        <dbReference type="Proteomes" id="UP000076268"/>
    </source>
</evidence>
<dbReference type="RefSeq" id="WP_066244885.1">
    <property type="nucleotide sequence ID" value="NZ_LSGP01000025.1"/>
</dbReference>
<dbReference type="InterPro" id="IPR032710">
    <property type="entry name" value="NTF2-like_dom_sf"/>
</dbReference>
<comment type="caution">
    <text evidence="2">The sequence shown here is derived from an EMBL/GenBank/DDBJ whole genome shotgun (WGS) entry which is preliminary data.</text>
</comment>
<accession>A0A154BMV2</accession>
<evidence type="ECO:0000313" key="2">
    <source>
        <dbReference type="EMBL" id="KYZ75256.1"/>
    </source>
</evidence>